<gene>
    <name evidence="1" type="primary">80</name>
    <name evidence="1" type="ORF">PBI_121Q_80</name>
</gene>
<keyword evidence="2" id="KW-1185">Reference proteome</keyword>
<name>A0A097EX07_9CAUD</name>
<evidence type="ECO:0000313" key="2">
    <source>
        <dbReference type="Proteomes" id="UP000029889"/>
    </source>
</evidence>
<dbReference type="GeneID" id="22111120"/>
<dbReference type="OrthoDB" id="35319at10239"/>
<proteinExistence type="predicted"/>
<dbReference type="RefSeq" id="YP_009101674.1">
    <property type="nucleotide sequence ID" value="NC_025447.1"/>
</dbReference>
<accession>A0A097EX07</accession>
<evidence type="ECO:0000313" key="1">
    <source>
        <dbReference type="EMBL" id="AIT13977.1"/>
    </source>
</evidence>
<dbReference type="EMBL" id="KM507819">
    <property type="protein sequence ID" value="AIT13977.1"/>
    <property type="molecule type" value="Genomic_DNA"/>
</dbReference>
<dbReference type="Proteomes" id="UP000029889">
    <property type="component" value="Segment"/>
</dbReference>
<reference evidence="1 2" key="1">
    <citation type="submission" date="2014-09" db="EMBL/GenBank/DDBJ databases">
        <authorList>
            <person name="Lapin J.S."/>
            <person name="Pope W.H."/>
            <person name="Hua J."/>
            <person name="Ford M.E."/>
            <person name="Conway J.F."/>
            <person name="Hatfull G.F."/>
            <person name="Hendrix R.W."/>
        </authorList>
    </citation>
    <scope>NUCLEOTIDE SEQUENCE [LARGE SCALE GENOMIC DNA]</scope>
</reference>
<organism evidence="1 2">
    <name type="scientific">Escherichia phage 121Q</name>
    <dbReference type="NCBI Taxonomy" id="1555202"/>
    <lineage>
        <taxon>Viruses</taxon>
        <taxon>Duplodnaviria</taxon>
        <taxon>Heunggongvirae</taxon>
        <taxon>Uroviricota</taxon>
        <taxon>Caudoviricetes</taxon>
        <taxon>Asteriusvirus</taxon>
        <taxon>Asteriusvirus av121Q</taxon>
    </lineage>
</organism>
<protein>
    <submittedName>
        <fullName evidence="1">Uncharacterized protein</fullName>
    </submittedName>
</protein>
<sequence length="142" mass="16231">MNIEQTIREHSFFAPETGRVIESVKIEELMVNVKYKEPNDEISSTFCALRAPFRNEKAKKPAYVLAIALGCVVKLAVDENLLNIKVAPSNDDENIDLNFDGSLDEDVFFQQSLVYDFRTVTHSHIKFINEMVEIVAEYEESL</sequence>
<dbReference type="KEGG" id="vg:22111120"/>